<evidence type="ECO:0000313" key="2">
    <source>
        <dbReference type="EMBL" id="MBV4553958.1"/>
    </source>
</evidence>
<keyword evidence="3" id="KW-1185">Reference proteome</keyword>
<protein>
    <submittedName>
        <fullName evidence="1">Uncharacterized protein</fullName>
    </submittedName>
</protein>
<accession>A0A923FQF2</accession>
<dbReference type="EMBL" id="JABWQX020000002">
    <property type="protein sequence ID" value="MBV4553958.1"/>
    <property type="molecule type" value="Genomic_DNA"/>
</dbReference>
<dbReference type="RefSeq" id="WP_186611217.1">
    <property type="nucleotide sequence ID" value="NZ_JABWQX020000002.1"/>
</dbReference>
<name>A0A923FQF2_9PSED</name>
<reference evidence="1" key="2">
    <citation type="submission" date="2020-07" db="EMBL/GenBank/DDBJ databases">
        <authorList>
            <person name="Lood C."/>
            <person name="Girard L."/>
        </authorList>
    </citation>
    <scope>NUCLEOTIDE SEQUENCE</scope>
    <source>
        <strain evidence="1">SWRI102</strain>
    </source>
</reference>
<organism evidence="1">
    <name type="scientific">Pseudomonas marvdashtae</name>
    <dbReference type="NCBI Taxonomy" id="2745500"/>
    <lineage>
        <taxon>Bacteria</taxon>
        <taxon>Pseudomonadati</taxon>
        <taxon>Pseudomonadota</taxon>
        <taxon>Gammaproteobacteria</taxon>
        <taxon>Pseudomonadales</taxon>
        <taxon>Pseudomonadaceae</taxon>
        <taxon>Pseudomonas</taxon>
    </lineage>
</organism>
<reference evidence="1 3" key="1">
    <citation type="journal article" date="2020" name="Microorganisms">
        <title>Reliable Identification of Environmental Pseudomonas Isolates Using the rpoD Gene.</title>
        <authorList>
            <consortium name="The Broad Institute Genome Sequencing Platform"/>
            <person name="Girard L."/>
            <person name="Lood C."/>
            <person name="Rokni-Zadeh H."/>
            <person name="van Noort V."/>
            <person name="Lavigne R."/>
            <person name="De Mot R."/>
        </authorList>
    </citation>
    <scope>NUCLEOTIDE SEQUENCE</scope>
    <source>
        <strain evidence="1 3">SWRI102</strain>
    </source>
</reference>
<evidence type="ECO:0000313" key="3">
    <source>
        <dbReference type="Proteomes" id="UP000659438"/>
    </source>
</evidence>
<proteinExistence type="predicted"/>
<dbReference type="Proteomes" id="UP000659438">
    <property type="component" value="Unassembled WGS sequence"/>
</dbReference>
<dbReference type="AlphaFoldDB" id="A0A923FQF2"/>
<evidence type="ECO:0000313" key="1">
    <source>
        <dbReference type="EMBL" id="MBC3397197.1"/>
    </source>
</evidence>
<reference evidence="2" key="3">
    <citation type="submission" date="2021-06" db="EMBL/GenBank/DDBJ databases">
        <title>Updating the genus Pseudomonas: Description of 43 new species and partition of the Pseudomonas putida group.</title>
        <authorList>
            <person name="Girard L."/>
            <person name="Lood C."/>
            <person name="Vandamme P."/>
            <person name="Rokni-Zadeh H."/>
            <person name="Van Noort V."/>
            <person name="Hofte M."/>
            <person name="Lavigne R."/>
            <person name="De Mot R."/>
        </authorList>
    </citation>
    <scope>NUCLEOTIDE SEQUENCE</scope>
    <source>
        <strain evidence="2">SWRI102</strain>
    </source>
</reference>
<gene>
    <name evidence="2" type="ORF">HU742_022690</name>
    <name evidence="1" type="ORF">HU742_18450</name>
</gene>
<sequence length="55" mass="6191">MISIKLGLSKGTKSTFADFIRNAKSDQKKRVYSEVLTEATKQQNLVMMQAEAKRA</sequence>
<comment type="caution">
    <text evidence="1">The sequence shown here is derived from an EMBL/GenBank/DDBJ whole genome shotgun (WGS) entry which is preliminary data.</text>
</comment>
<dbReference type="EMBL" id="JABWQX010000006">
    <property type="protein sequence ID" value="MBC3397197.1"/>
    <property type="molecule type" value="Genomic_DNA"/>
</dbReference>